<organism evidence="3 4">
    <name type="scientific">Esox lucius</name>
    <name type="common">Northern pike</name>
    <dbReference type="NCBI Taxonomy" id="8010"/>
    <lineage>
        <taxon>Eukaryota</taxon>
        <taxon>Metazoa</taxon>
        <taxon>Chordata</taxon>
        <taxon>Craniata</taxon>
        <taxon>Vertebrata</taxon>
        <taxon>Euteleostomi</taxon>
        <taxon>Actinopterygii</taxon>
        <taxon>Neopterygii</taxon>
        <taxon>Teleostei</taxon>
        <taxon>Protacanthopterygii</taxon>
        <taxon>Esociformes</taxon>
        <taxon>Esocidae</taxon>
        <taxon>Esox</taxon>
    </lineage>
</organism>
<dbReference type="PANTHER" id="PTHR21845">
    <property type="entry name" value="TRANSMEMBRANE ANCHOR PROTEIN 1"/>
    <property type="match status" value="1"/>
</dbReference>
<reference evidence="3" key="2">
    <citation type="submission" date="2020-02" db="EMBL/GenBank/DDBJ databases">
        <title>Esox lucius (northern pike) genome, fEsoLuc1, primary haplotype.</title>
        <authorList>
            <person name="Myers G."/>
            <person name="Karagic N."/>
            <person name="Meyer A."/>
            <person name="Pippel M."/>
            <person name="Reichard M."/>
            <person name="Winkler S."/>
            <person name="Tracey A."/>
            <person name="Sims Y."/>
            <person name="Howe K."/>
            <person name="Rhie A."/>
            <person name="Formenti G."/>
            <person name="Durbin R."/>
            <person name="Fedrigo O."/>
            <person name="Jarvis E.D."/>
        </authorList>
    </citation>
    <scope>NUCLEOTIDE SEQUENCE [LARGE SCALE GENOMIC DNA]</scope>
</reference>
<reference evidence="4" key="1">
    <citation type="journal article" date="2014" name="PLoS ONE">
        <title>The genome and linkage map of the northern pike (Esox lucius): conserved synteny revealed between the salmonid sister group and the Neoteleostei.</title>
        <authorList>
            <person name="Rondeau E.B."/>
            <person name="Minkley D.R."/>
            <person name="Leong J.S."/>
            <person name="Messmer A.M."/>
            <person name="Jantzen J.R."/>
            <person name="von Schalburg K.R."/>
            <person name="Lemon C."/>
            <person name="Bird N.H."/>
            <person name="Koop B.F."/>
        </authorList>
    </citation>
    <scope>NUCLEOTIDE SEQUENCE</scope>
</reference>
<feature type="compositionally biased region" description="Basic and acidic residues" evidence="1">
    <location>
        <begin position="169"/>
        <end position="179"/>
    </location>
</feature>
<keyword evidence="4" id="KW-1185">Reference proteome</keyword>
<evidence type="ECO:0000313" key="3">
    <source>
        <dbReference type="Ensembl" id="ENSELUP00000024617.2"/>
    </source>
</evidence>
<dbReference type="GeneTree" id="ENSGT00940000163380"/>
<dbReference type="InterPro" id="IPR057534">
    <property type="entry name" value="MXRA7_helical"/>
</dbReference>
<dbReference type="Bgee" id="ENSELUG00000023373">
    <property type="expression patterns" value="Expressed in brain and 14 other cell types or tissues"/>
</dbReference>
<dbReference type="OMA" id="PLIRCDV"/>
<evidence type="ECO:0000256" key="1">
    <source>
        <dbReference type="SAM" id="MobiDB-lite"/>
    </source>
</evidence>
<dbReference type="FunCoup" id="A0A3P8Z8R3">
    <property type="interactions" value="1307"/>
</dbReference>
<reference evidence="3" key="3">
    <citation type="submission" date="2025-08" db="UniProtKB">
        <authorList>
            <consortium name="Ensembl"/>
        </authorList>
    </citation>
    <scope>IDENTIFICATION</scope>
</reference>
<dbReference type="InParanoid" id="A0A3P8Z8R3"/>
<dbReference type="Ensembl" id="ENSELUT00000036114.3">
    <property type="protein sequence ID" value="ENSELUP00000024617.2"/>
    <property type="gene ID" value="ENSELUG00000023373.3"/>
</dbReference>
<evidence type="ECO:0000259" key="2">
    <source>
        <dbReference type="Pfam" id="PF25473"/>
    </source>
</evidence>
<dbReference type="PANTHER" id="PTHR21845:SF2">
    <property type="entry name" value="MATRIX-REMODELING-ASSOCIATED PROTEIN 7"/>
    <property type="match status" value="1"/>
</dbReference>
<dbReference type="STRING" id="8010.ENSELUP00000024617"/>
<feature type="region of interest" description="Disordered" evidence="1">
    <location>
        <begin position="113"/>
        <end position="183"/>
    </location>
</feature>
<sequence length="351" mass="37955">MCTSHATGIPKRVEALPSCGSTISATLKTRWTPWTGLCLTGGNCECRWRDMAAHQTLTLGEEVVVDLQGGMEAMVAGAEVAPPVPEDAEEVAPGVEAALAPAAVAVTTAVPDLARTPDPVPSPAHPGRASLRPGQGPAVLPDRAAALRPPIEAPSQGLDPRAGPSPLRTMEKSLSDRSKPGPAKRFQTIAMTSPRCQPECYSLLLDTFPPLRILTKRRSCVALSVKQCLTINPASAPVDIPVRDVGHLQFPEGPSFLCPFSYEQTLATTEIPEDSNNMKEVDIDSGPLKYVPGMLRTSQLEKMMTKEELEEEQRVQREQLAAIFQLLKENQETFGDVSEGDMEEQLRLYNI</sequence>
<dbReference type="Proteomes" id="UP000265140">
    <property type="component" value="Chromosome 6"/>
</dbReference>
<dbReference type="InterPro" id="IPR026622">
    <property type="entry name" value="Mxra7"/>
</dbReference>
<evidence type="ECO:0000313" key="4">
    <source>
        <dbReference type="Proteomes" id="UP000265140"/>
    </source>
</evidence>
<feature type="domain" description="Matrix-remodeling-associated protein 7 helical" evidence="2">
    <location>
        <begin position="290"/>
        <end position="350"/>
    </location>
</feature>
<dbReference type="AlphaFoldDB" id="A0A3P8Z8R3"/>
<accession>A0A3P8Z8R3</accession>
<proteinExistence type="predicted"/>
<reference evidence="3" key="4">
    <citation type="submission" date="2025-09" db="UniProtKB">
        <authorList>
            <consortium name="Ensembl"/>
        </authorList>
    </citation>
    <scope>IDENTIFICATION</scope>
</reference>
<name>A0A3P8Z8R3_ESOLU</name>
<dbReference type="Pfam" id="PF25473">
    <property type="entry name" value="MXRA7_helical"/>
    <property type="match status" value="1"/>
</dbReference>
<protein>
    <recommendedName>
        <fullName evidence="2">Matrix-remodeling-associated protein 7 helical domain-containing protein</fullName>
    </recommendedName>
</protein>